<accession>A0A7W7YIG2</accession>
<evidence type="ECO:0000256" key="2">
    <source>
        <dbReference type="SAM" id="MobiDB-lite"/>
    </source>
</evidence>
<evidence type="ECO:0000313" key="5">
    <source>
        <dbReference type="Proteomes" id="UP000534294"/>
    </source>
</evidence>
<feature type="domain" description="Cupin type-2" evidence="3">
    <location>
        <begin position="52"/>
        <end position="120"/>
    </location>
</feature>
<keyword evidence="5" id="KW-1185">Reference proteome</keyword>
<evidence type="ECO:0000259" key="3">
    <source>
        <dbReference type="Pfam" id="PF07883"/>
    </source>
</evidence>
<dbReference type="EMBL" id="JACHIF010000001">
    <property type="protein sequence ID" value="MBB5036657.1"/>
    <property type="molecule type" value="Genomic_DNA"/>
</dbReference>
<dbReference type="GO" id="GO:0046872">
    <property type="term" value="F:metal ion binding"/>
    <property type="evidence" value="ECO:0007669"/>
    <property type="project" value="UniProtKB-KW"/>
</dbReference>
<dbReference type="SUPFAM" id="SSF51182">
    <property type="entry name" value="RmlC-like cupins"/>
    <property type="match status" value="1"/>
</dbReference>
<sequence>MTRIQSDDLPWTSQNSPQGKYGVRRRSLSQATGGAKDTGTWGGGHPFEVEIHRVPPGKVNFPFHEHSAQWEAYYILSGFGVVRSPKGKEVIQAGDYLVFPPGEAHQIHNHGEEDLTFMVIADQPQADIIHYPESGKWLMKPQKKCFQMNEVEYFAGEE</sequence>
<evidence type="ECO:0000313" key="4">
    <source>
        <dbReference type="EMBL" id="MBB5036657.1"/>
    </source>
</evidence>
<dbReference type="Pfam" id="PF07883">
    <property type="entry name" value="Cupin_2"/>
    <property type="match status" value="1"/>
</dbReference>
<feature type="region of interest" description="Disordered" evidence="2">
    <location>
        <begin position="1"/>
        <end position="43"/>
    </location>
</feature>
<evidence type="ECO:0000256" key="1">
    <source>
        <dbReference type="ARBA" id="ARBA00022723"/>
    </source>
</evidence>
<reference evidence="4 5" key="1">
    <citation type="submission" date="2020-08" db="EMBL/GenBank/DDBJ databases">
        <title>Genomic Encyclopedia of Type Strains, Phase IV (KMG-IV): sequencing the most valuable type-strain genomes for metagenomic binning, comparative biology and taxonomic classification.</title>
        <authorList>
            <person name="Goeker M."/>
        </authorList>
    </citation>
    <scope>NUCLEOTIDE SEQUENCE [LARGE SCALE GENOMIC DNA]</scope>
    <source>
        <strain evidence="4 5">DSM 12251</strain>
    </source>
</reference>
<dbReference type="RefSeq" id="WP_184205718.1">
    <property type="nucleotide sequence ID" value="NZ_JACHIF010000001.1"/>
</dbReference>
<dbReference type="PANTHER" id="PTHR35848">
    <property type="entry name" value="OXALATE-BINDING PROTEIN"/>
    <property type="match status" value="1"/>
</dbReference>
<comment type="caution">
    <text evidence="4">The sequence shown here is derived from an EMBL/GenBank/DDBJ whole genome shotgun (WGS) entry which is preliminary data.</text>
</comment>
<organism evidence="4 5">
    <name type="scientific">Prosthecobacter dejongeii</name>
    <dbReference type="NCBI Taxonomy" id="48465"/>
    <lineage>
        <taxon>Bacteria</taxon>
        <taxon>Pseudomonadati</taxon>
        <taxon>Verrucomicrobiota</taxon>
        <taxon>Verrucomicrobiia</taxon>
        <taxon>Verrucomicrobiales</taxon>
        <taxon>Verrucomicrobiaceae</taxon>
        <taxon>Prosthecobacter</taxon>
    </lineage>
</organism>
<dbReference type="AlphaFoldDB" id="A0A7W7YIG2"/>
<dbReference type="Proteomes" id="UP000534294">
    <property type="component" value="Unassembled WGS sequence"/>
</dbReference>
<dbReference type="InterPro" id="IPR014710">
    <property type="entry name" value="RmlC-like_jellyroll"/>
</dbReference>
<protein>
    <submittedName>
        <fullName evidence="4">Putative cupin superfamily protein</fullName>
    </submittedName>
</protein>
<dbReference type="InterPro" id="IPR051610">
    <property type="entry name" value="GPI/OXD"/>
</dbReference>
<gene>
    <name evidence="4" type="ORF">HNQ64_000891</name>
</gene>
<keyword evidence="1" id="KW-0479">Metal-binding</keyword>
<dbReference type="Gene3D" id="2.60.120.10">
    <property type="entry name" value="Jelly Rolls"/>
    <property type="match status" value="1"/>
</dbReference>
<dbReference type="InterPro" id="IPR011051">
    <property type="entry name" value="RmlC_Cupin_sf"/>
</dbReference>
<dbReference type="InterPro" id="IPR013096">
    <property type="entry name" value="Cupin_2"/>
</dbReference>
<name>A0A7W7YIG2_9BACT</name>
<proteinExistence type="predicted"/>